<dbReference type="AlphaFoldDB" id="A0A7W9QCB3"/>
<dbReference type="Gene3D" id="3.30.70.1900">
    <property type="match status" value="1"/>
</dbReference>
<dbReference type="Pfam" id="PF01881">
    <property type="entry name" value="Cas_Cas6_C"/>
    <property type="match status" value="1"/>
</dbReference>
<dbReference type="InterPro" id="IPR049435">
    <property type="entry name" value="Cas_Cas6_C"/>
</dbReference>
<gene>
    <name evidence="2" type="ORF">FHS42_003472</name>
</gene>
<proteinExistence type="predicted"/>
<name>A0A7W9QCB3_9ACTN</name>
<organism evidence="2 3">
    <name type="scientific">Streptomyces zagrosensis</name>
    <dbReference type="NCBI Taxonomy" id="1042984"/>
    <lineage>
        <taxon>Bacteria</taxon>
        <taxon>Bacillati</taxon>
        <taxon>Actinomycetota</taxon>
        <taxon>Actinomycetes</taxon>
        <taxon>Kitasatosporales</taxon>
        <taxon>Streptomycetaceae</taxon>
        <taxon>Streptomyces</taxon>
    </lineage>
</organism>
<protein>
    <submittedName>
        <fullName evidence="2">CRISPR-associated endoribonuclease Cas6</fullName>
        <ecNumber evidence="2">3.1.-.-</ecNumber>
    </submittedName>
</protein>
<keyword evidence="3" id="KW-1185">Reference proteome</keyword>
<comment type="caution">
    <text evidence="2">The sequence shown here is derived from an EMBL/GenBank/DDBJ whole genome shotgun (WGS) entry which is preliminary data.</text>
</comment>
<dbReference type="GO" id="GO:0016787">
    <property type="term" value="F:hydrolase activity"/>
    <property type="evidence" value="ECO:0007669"/>
    <property type="project" value="UniProtKB-KW"/>
</dbReference>
<keyword evidence="2" id="KW-0378">Hydrolase</keyword>
<accession>A0A7W9QCB3</accession>
<evidence type="ECO:0000313" key="2">
    <source>
        <dbReference type="EMBL" id="MBB5936397.1"/>
    </source>
</evidence>
<feature type="domain" description="CRISPR associated protein Cas6 C-terminal" evidence="1">
    <location>
        <begin position="63"/>
        <end position="186"/>
    </location>
</feature>
<evidence type="ECO:0000259" key="1">
    <source>
        <dbReference type="Pfam" id="PF01881"/>
    </source>
</evidence>
<dbReference type="EC" id="3.1.-.-" evidence="2"/>
<dbReference type="RefSeq" id="WP_221476586.1">
    <property type="nucleotide sequence ID" value="NZ_JACHJL010000008.1"/>
</dbReference>
<reference evidence="2 3" key="1">
    <citation type="submission" date="2020-08" db="EMBL/GenBank/DDBJ databases">
        <title>Genomic Encyclopedia of Type Strains, Phase III (KMG-III): the genomes of soil and plant-associated and newly described type strains.</title>
        <authorList>
            <person name="Whitman W."/>
        </authorList>
    </citation>
    <scope>NUCLEOTIDE SEQUENCE [LARGE SCALE GENOMIC DNA]</scope>
    <source>
        <strain evidence="2 3">CECT 8305</strain>
    </source>
</reference>
<dbReference type="EMBL" id="JACHJL010000008">
    <property type="protein sequence ID" value="MBB5936397.1"/>
    <property type="molecule type" value="Genomic_DNA"/>
</dbReference>
<evidence type="ECO:0000313" key="3">
    <source>
        <dbReference type="Proteomes" id="UP000588098"/>
    </source>
</evidence>
<sequence length="188" mass="19859">MFPQARRMRGKYAAGGAGHGEFGSPLPELVQALALHFMNPAHSVLDWGGVALQVGSVTVQQAPSFTAGRARLRTVNPLHLSEYKQPEPGGEHTAVRALLPEDPAYPVALERNLNRRAETFGQDPGITVEGITWVGVRRTFRVSGQGHSGRRTGAPVEIELTGSSGALSALWSAGLGQQTGAGFGWVAA</sequence>
<dbReference type="Proteomes" id="UP000588098">
    <property type="component" value="Unassembled WGS sequence"/>
</dbReference>